<organism evidence="2">
    <name type="scientific">hydrothermal vent metagenome</name>
    <dbReference type="NCBI Taxonomy" id="652676"/>
    <lineage>
        <taxon>unclassified sequences</taxon>
        <taxon>metagenomes</taxon>
        <taxon>ecological metagenomes</taxon>
    </lineage>
</organism>
<protein>
    <recommendedName>
        <fullName evidence="3">Periplasmic protein</fullName>
    </recommendedName>
</protein>
<dbReference type="EMBL" id="FPHF01000029">
    <property type="protein sequence ID" value="SFV55266.1"/>
    <property type="molecule type" value="Genomic_DNA"/>
</dbReference>
<keyword evidence="1" id="KW-0472">Membrane</keyword>
<proteinExistence type="predicted"/>
<sequence>MGDSRNVFAFDGLLGFVIAVSVLLIALVFLMYFAIGAQNNNATNYYDIKDEKSIKMFDKDNAKHIIDVKGV</sequence>
<keyword evidence="1" id="KW-1133">Transmembrane helix</keyword>
<dbReference type="InterPro" id="IPR025065">
    <property type="entry name" value="DUF4006"/>
</dbReference>
<dbReference type="AlphaFoldDB" id="A0A1W1BP49"/>
<evidence type="ECO:0000313" key="2">
    <source>
        <dbReference type="EMBL" id="SFV55266.1"/>
    </source>
</evidence>
<keyword evidence="1" id="KW-0812">Transmembrane</keyword>
<feature type="transmembrane region" description="Helical" evidence="1">
    <location>
        <begin position="12"/>
        <end position="35"/>
    </location>
</feature>
<evidence type="ECO:0000256" key="1">
    <source>
        <dbReference type="SAM" id="Phobius"/>
    </source>
</evidence>
<gene>
    <name evidence="2" type="ORF">MNB_SM-4-1492</name>
</gene>
<accession>A0A1W1BP49</accession>
<reference evidence="2" key="1">
    <citation type="submission" date="2016-10" db="EMBL/GenBank/DDBJ databases">
        <authorList>
            <person name="de Groot N.N."/>
        </authorList>
    </citation>
    <scope>NUCLEOTIDE SEQUENCE</scope>
</reference>
<dbReference type="Pfam" id="PF13179">
    <property type="entry name" value="DUF4006"/>
    <property type="match status" value="1"/>
</dbReference>
<evidence type="ECO:0008006" key="3">
    <source>
        <dbReference type="Google" id="ProtNLM"/>
    </source>
</evidence>
<name>A0A1W1BP49_9ZZZZ</name>